<accession>A0AAW9R8G4</accession>
<feature type="domain" description="DSBA-like thioredoxin" evidence="8">
    <location>
        <begin position="44"/>
        <end position="184"/>
    </location>
</feature>
<dbReference type="PANTHER" id="PTHR35891:SF2">
    <property type="entry name" value="THIOL:DISULFIDE INTERCHANGE PROTEIN DSBA"/>
    <property type="match status" value="1"/>
</dbReference>
<keyword evidence="10" id="KW-1185">Reference proteome</keyword>
<evidence type="ECO:0000256" key="5">
    <source>
        <dbReference type="PIRNR" id="PIRNR001488"/>
    </source>
</evidence>
<dbReference type="RefSeq" id="WP_337335463.1">
    <property type="nucleotide sequence ID" value="NZ_JBBDHC010000011.1"/>
</dbReference>
<dbReference type="InterPro" id="IPR001853">
    <property type="entry name" value="DSBA-like_thioredoxin_dom"/>
</dbReference>
<evidence type="ECO:0000256" key="3">
    <source>
        <dbReference type="ARBA" id="ARBA00023157"/>
    </source>
</evidence>
<dbReference type="GO" id="GO:0042597">
    <property type="term" value="C:periplasmic space"/>
    <property type="evidence" value="ECO:0007669"/>
    <property type="project" value="UniProtKB-SubCell"/>
</dbReference>
<feature type="disulfide bond" description="Redox-active" evidence="6">
    <location>
        <begin position="52"/>
        <end position="55"/>
    </location>
</feature>
<comment type="similarity">
    <text evidence="1">Belongs to the thioredoxin family. DsbA subfamily.</text>
</comment>
<evidence type="ECO:0000256" key="1">
    <source>
        <dbReference type="ARBA" id="ARBA00005791"/>
    </source>
</evidence>
<feature type="chain" id="PRO_5043981828" description="Thiol:disulfide interchange protein" evidence="7">
    <location>
        <begin position="18"/>
        <end position="212"/>
    </location>
</feature>
<evidence type="ECO:0000256" key="7">
    <source>
        <dbReference type="SAM" id="SignalP"/>
    </source>
</evidence>
<dbReference type="SUPFAM" id="SSF52833">
    <property type="entry name" value="Thioredoxin-like"/>
    <property type="match status" value="1"/>
</dbReference>
<dbReference type="InterPro" id="IPR036249">
    <property type="entry name" value="Thioredoxin-like_sf"/>
</dbReference>
<feature type="signal peptide" evidence="7">
    <location>
        <begin position="1"/>
        <end position="17"/>
    </location>
</feature>
<evidence type="ECO:0000313" key="9">
    <source>
        <dbReference type="EMBL" id="MEJ1249744.1"/>
    </source>
</evidence>
<dbReference type="AlphaFoldDB" id="A0AAW9R8G4"/>
<dbReference type="PIRSF" id="PIRSF001488">
    <property type="entry name" value="Tdi_protein"/>
    <property type="match status" value="1"/>
</dbReference>
<dbReference type="Gene3D" id="3.40.30.10">
    <property type="entry name" value="Glutaredoxin"/>
    <property type="match status" value="1"/>
</dbReference>
<dbReference type="Pfam" id="PF01323">
    <property type="entry name" value="DSBA"/>
    <property type="match status" value="1"/>
</dbReference>
<protein>
    <recommendedName>
        <fullName evidence="5">Thiol:disulfide interchange protein</fullName>
    </recommendedName>
</protein>
<dbReference type="PANTHER" id="PTHR35891">
    <property type="entry name" value="THIOL:DISULFIDE INTERCHANGE PROTEIN DSBA"/>
    <property type="match status" value="1"/>
</dbReference>
<evidence type="ECO:0000313" key="10">
    <source>
        <dbReference type="Proteomes" id="UP001364472"/>
    </source>
</evidence>
<keyword evidence="4" id="KW-0676">Redox-active center</keyword>
<comment type="caution">
    <text evidence="9">The sequence shown here is derived from an EMBL/GenBank/DDBJ whole genome shotgun (WGS) entry which is preliminary data.</text>
</comment>
<sequence length="212" mass="23182">MAALVLLTAAFAGAAYAQSTDPVEGRDYTLITPATETSADAIEVVEVFGYSCSHCAHFQPLVSQWKKTLADDVKFEYLPAAFGGVWEVYARVYYTAETMGALDKTHDALFEALHTERRPVSKIEDLADFYAEHGVDKAQFLSTLDSFPVNAKVATARERAAAWNIEGTPTMVVAGKYRVMAPPQDRGGFKGMLEIVDRLIARERAARKPAAA</sequence>
<dbReference type="GO" id="GO:0016491">
    <property type="term" value="F:oxidoreductase activity"/>
    <property type="evidence" value="ECO:0007669"/>
    <property type="project" value="InterPro"/>
</dbReference>
<keyword evidence="2 7" id="KW-0732">Signal</keyword>
<comment type="subcellular location">
    <subcellularLocation>
        <location evidence="5">Periplasm</location>
    </subcellularLocation>
</comment>
<evidence type="ECO:0000256" key="6">
    <source>
        <dbReference type="PIRSR" id="PIRSR001488-1"/>
    </source>
</evidence>
<gene>
    <name evidence="9" type="ORF">WB794_08685</name>
</gene>
<dbReference type="Proteomes" id="UP001364472">
    <property type="component" value="Unassembled WGS sequence"/>
</dbReference>
<evidence type="ECO:0000256" key="4">
    <source>
        <dbReference type="ARBA" id="ARBA00023284"/>
    </source>
</evidence>
<dbReference type="CDD" id="cd03019">
    <property type="entry name" value="DsbA_DsbA"/>
    <property type="match status" value="1"/>
</dbReference>
<dbReference type="InterPro" id="IPR050824">
    <property type="entry name" value="Thiol_disulfide_DsbA"/>
</dbReference>
<organism evidence="9 10">
    <name type="scientific">Denitratimonas tolerans</name>
    <dbReference type="NCBI Taxonomy" id="1338420"/>
    <lineage>
        <taxon>Bacteria</taxon>
        <taxon>Pseudomonadati</taxon>
        <taxon>Pseudomonadota</taxon>
        <taxon>Gammaproteobacteria</taxon>
        <taxon>Lysobacterales</taxon>
        <taxon>Lysobacteraceae</taxon>
        <taxon>Denitratimonas</taxon>
    </lineage>
</organism>
<dbReference type="EMBL" id="JBBDHC010000011">
    <property type="protein sequence ID" value="MEJ1249744.1"/>
    <property type="molecule type" value="Genomic_DNA"/>
</dbReference>
<proteinExistence type="inferred from homology"/>
<dbReference type="InterPro" id="IPR023205">
    <property type="entry name" value="DsbA/DsbL"/>
</dbReference>
<evidence type="ECO:0000259" key="8">
    <source>
        <dbReference type="Pfam" id="PF01323"/>
    </source>
</evidence>
<evidence type="ECO:0000256" key="2">
    <source>
        <dbReference type="ARBA" id="ARBA00022729"/>
    </source>
</evidence>
<keyword evidence="5" id="KW-0574">Periplasm</keyword>
<reference evidence="9 10" key="1">
    <citation type="journal article" date="2016" name="Antonie Van Leeuwenhoek">
        <title>Denitratimonas tolerans gen. nov., sp. nov., a denitrifying bacterium isolated from a bioreactor for tannery wastewater treatment.</title>
        <authorList>
            <person name="Han S.I."/>
            <person name="Kim J.O."/>
            <person name="Lee Y.R."/>
            <person name="Ekpeghere K.I."/>
            <person name="Koh S.C."/>
            <person name="Whang K.S."/>
        </authorList>
    </citation>
    <scope>NUCLEOTIDE SEQUENCE [LARGE SCALE GENOMIC DNA]</scope>
    <source>
        <strain evidence="9 10">KACC 17565</strain>
    </source>
</reference>
<keyword evidence="3 5" id="KW-1015">Disulfide bond</keyword>
<name>A0AAW9R8G4_9GAMM</name>